<name>A0A323TIL0_9BACI</name>
<evidence type="ECO:0008006" key="3">
    <source>
        <dbReference type="Google" id="ProtNLM"/>
    </source>
</evidence>
<keyword evidence="2" id="KW-1185">Reference proteome</keyword>
<sequence length="76" mass="9018">MDIQLTAKNSAIPCEVTIDEENGVYTIRKEDTSGEVFDNFAALKQWILDHWSEDQFLDYNEYQLLLMKLEHYEEDN</sequence>
<dbReference type="AlphaFoldDB" id="A0A323TIL0"/>
<organism evidence="1 2">
    <name type="scientific">Salipaludibacillus keqinensis</name>
    <dbReference type="NCBI Taxonomy" id="2045207"/>
    <lineage>
        <taxon>Bacteria</taxon>
        <taxon>Bacillati</taxon>
        <taxon>Bacillota</taxon>
        <taxon>Bacilli</taxon>
        <taxon>Bacillales</taxon>
        <taxon>Bacillaceae</taxon>
    </lineage>
</organism>
<dbReference type="EMBL" id="PDOD01000001">
    <property type="protein sequence ID" value="PYZ94609.1"/>
    <property type="molecule type" value="Genomic_DNA"/>
</dbReference>
<accession>A0A323TIL0</accession>
<proteinExistence type="predicted"/>
<dbReference type="Proteomes" id="UP000248214">
    <property type="component" value="Unassembled WGS sequence"/>
</dbReference>
<dbReference type="RefSeq" id="WP_110608242.1">
    <property type="nucleotide sequence ID" value="NZ_PDOD01000001.1"/>
</dbReference>
<reference evidence="1 2" key="1">
    <citation type="submission" date="2017-10" db="EMBL/GenBank/DDBJ databases">
        <title>Bacillus sp. nov., a halophilic bacterium isolated from a Keqin Lake.</title>
        <authorList>
            <person name="Wang H."/>
        </authorList>
    </citation>
    <scope>NUCLEOTIDE SEQUENCE [LARGE SCALE GENOMIC DNA]</scope>
    <source>
        <strain evidence="1 2">KQ-12</strain>
    </source>
</reference>
<protein>
    <recommendedName>
        <fullName evidence="3">Threonine dehydratase</fullName>
    </recommendedName>
</protein>
<evidence type="ECO:0000313" key="1">
    <source>
        <dbReference type="EMBL" id="PYZ94609.1"/>
    </source>
</evidence>
<evidence type="ECO:0000313" key="2">
    <source>
        <dbReference type="Proteomes" id="UP000248214"/>
    </source>
</evidence>
<dbReference type="OrthoDB" id="2691866at2"/>
<gene>
    <name evidence="1" type="ORF">CR194_03505</name>
</gene>
<comment type="caution">
    <text evidence="1">The sequence shown here is derived from an EMBL/GenBank/DDBJ whole genome shotgun (WGS) entry which is preliminary data.</text>
</comment>